<dbReference type="InterPro" id="IPR003131">
    <property type="entry name" value="T1-type_BTB"/>
</dbReference>
<dbReference type="SUPFAM" id="SSF54695">
    <property type="entry name" value="POZ domain"/>
    <property type="match status" value="1"/>
</dbReference>
<accession>A0A4P7N261</accession>
<proteinExistence type="predicted"/>
<protein>
    <recommendedName>
        <fullName evidence="1">Potassium channel tetramerisation-type BTB domain-containing protein</fullName>
    </recommendedName>
</protein>
<dbReference type="PANTHER" id="PTHR31758">
    <property type="entry name" value="BTB/POZ DOMAIN-CONTAINING PROTEIN YLR108C"/>
    <property type="match status" value="1"/>
</dbReference>
<evidence type="ECO:0000313" key="2">
    <source>
        <dbReference type="EMBL" id="QBZ53950.1"/>
    </source>
</evidence>
<dbReference type="Pfam" id="PF02214">
    <property type="entry name" value="BTB_2"/>
    <property type="match status" value="1"/>
</dbReference>
<dbReference type="GO" id="GO:0051260">
    <property type="term" value="P:protein homooligomerization"/>
    <property type="evidence" value="ECO:0007669"/>
    <property type="project" value="InterPro"/>
</dbReference>
<gene>
    <name evidence="2" type="ORF">PoMZ_09640</name>
</gene>
<dbReference type="AlphaFoldDB" id="A0A4P7N261"/>
<evidence type="ECO:0000259" key="1">
    <source>
        <dbReference type="Pfam" id="PF02214"/>
    </source>
</evidence>
<sequence length="493" mass="55358">MFSEDRNSIPAAFMAADRGDSAAHHSGPAGELKQDLKLMSKIPRILPHERVFPIQIGSKLFKLSGASLSSDAPSYFSQYFLCQMKAAEENGDDVCSSIRTLYIDRDPMTFQDIALHLQGYHVHPRDATHFVRLFADAQFYSLPKLISQLYEEPIFMTIGHREFQIPRDLFKDPGNSPNFFTLGFAIFFSSPDDLFPGLDRRDLIRPPSILPPSVPHRSADTFEEILHLLRGNPVNVRDETHRQTLLRDVRYFNFKGLEQRLISHCASYNQLRARHQILLRVEDIYKSGISVYPEPPSAVDSAPSHGWVNYARPYLGDKPAELVLQIGGNASRVGPLEIILRDDFAPLPDSTVYTAQLEFFLDAKKRVARLFDVVGSLLKVSVVQADQLVAIIDKDAAITLDGKPFTGHRDADDLADIDVDALTVGTDGPARKRRKTVASRQRPGIETAGWVIRTGQWRLRTRCLHGTLECLFVAVKLEAFSSEHSSNSMAEFL</sequence>
<dbReference type="Proteomes" id="UP000294847">
    <property type="component" value="Chromosome 1"/>
</dbReference>
<dbReference type="EMBL" id="CP034204">
    <property type="protein sequence ID" value="QBZ53950.1"/>
    <property type="molecule type" value="Genomic_DNA"/>
</dbReference>
<name>A0A4P7N261_PYROR</name>
<dbReference type="PANTHER" id="PTHR31758:SF2">
    <property type="entry name" value="BTB_POZ DOMAIN-CONTAINING PROTEIN YLR108C"/>
    <property type="match status" value="1"/>
</dbReference>
<reference evidence="2 3" key="1">
    <citation type="journal article" date="2019" name="Mol. Biol. Evol.">
        <title>Blast fungal genomes show frequent chromosomal changes, gene gains and losses, and effector gene turnover.</title>
        <authorList>
            <person name="Gomez Luciano L.B."/>
            <person name="Jason Tsai I."/>
            <person name="Chuma I."/>
            <person name="Tosa Y."/>
            <person name="Chen Y.H."/>
            <person name="Li J.Y."/>
            <person name="Li M.Y."/>
            <person name="Jade Lu M.Y."/>
            <person name="Nakayashiki H."/>
            <person name="Li W.H."/>
        </authorList>
    </citation>
    <scope>NUCLEOTIDE SEQUENCE [LARGE SCALE GENOMIC DNA]</scope>
    <source>
        <strain evidence="2">MZ5-1-6</strain>
    </source>
</reference>
<organism evidence="2 3">
    <name type="scientific">Pyricularia oryzae</name>
    <name type="common">Rice blast fungus</name>
    <name type="synonym">Magnaporthe oryzae</name>
    <dbReference type="NCBI Taxonomy" id="318829"/>
    <lineage>
        <taxon>Eukaryota</taxon>
        <taxon>Fungi</taxon>
        <taxon>Dikarya</taxon>
        <taxon>Ascomycota</taxon>
        <taxon>Pezizomycotina</taxon>
        <taxon>Sordariomycetes</taxon>
        <taxon>Sordariomycetidae</taxon>
        <taxon>Magnaporthales</taxon>
        <taxon>Pyriculariaceae</taxon>
        <taxon>Pyricularia</taxon>
    </lineage>
</organism>
<feature type="domain" description="Potassium channel tetramerisation-type BTB" evidence="1">
    <location>
        <begin position="54"/>
        <end position="147"/>
    </location>
</feature>
<dbReference type="InterPro" id="IPR011333">
    <property type="entry name" value="SKP1/BTB/POZ_sf"/>
</dbReference>
<dbReference type="Gene3D" id="3.30.710.10">
    <property type="entry name" value="Potassium Channel Kv1.1, Chain A"/>
    <property type="match status" value="2"/>
</dbReference>
<evidence type="ECO:0000313" key="3">
    <source>
        <dbReference type="Proteomes" id="UP000294847"/>
    </source>
</evidence>